<dbReference type="AlphaFoldDB" id="A0AB39VJ23"/>
<dbReference type="PANTHER" id="PTHR30469:SF33">
    <property type="entry name" value="SLR1207 PROTEIN"/>
    <property type="match status" value="1"/>
</dbReference>
<name>A0AB39VJ23_9FUSO</name>
<evidence type="ECO:0000256" key="2">
    <source>
        <dbReference type="SAM" id="Coils"/>
    </source>
</evidence>
<evidence type="ECO:0000259" key="4">
    <source>
        <dbReference type="Pfam" id="PF25990"/>
    </source>
</evidence>
<accession>A0AB39VJ23</accession>
<evidence type="ECO:0000313" key="5">
    <source>
        <dbReference type="EMBL" id="XDU67720.1"/>
    </source>
</evidence>
<feature type="domain" description="YknX-like beta-barrel" evidence="4">
    <location>
        <begin position="250"/>
        <end position="327"/>
    </location>
</feature>
<dbReference type="SUPFAM" id="SSF111369">
    <property type="entry name" value="HlyD-like secretion proteins"/>
    <property type="match status" value="1"/>
</dbReference>
<dbReference type="InterPro" id="IPR058636">
    <property type="entry name" value="Beta-barrel_YknX"/>
</dbReference>
<reference evidence="5" key="1">
    <citation type="submission" date="2024-07" db="EMBL/GenBank/DDBJ databases">
        <authorList>
            <person name="Li X.-J."/>
            <person name="Wang X."/>
        </authorList>
    </citation>
    <scope>NUCLEOTIDE SEQUENCE</scope>
    <source>
        <strain evidence="5">HSP-334</strain>
    </source>
</reference>
<dbReference type="InterPro" id="IPR058637">
    <property type="entry name" value="YknX-like_C"/>
</dbReference>
<sequence length="444" mass="49823">MKKNYILKDKKNIAKIFSIFVVLLFCLISCGKKEEGIEYEVTKVGMGDISLSVSKTGQVVSDNVVSVYTSSSQRVKDVFFKTGDNVKKGDVVVTFYPADKNETLRKIQMKNLEIQKYERNLASAQSSLRRKKETKSLEIQQKSRDLHNAEELYKVGGETRVNVDDARKALRTSRLESDTVDSEERTNIEDARTALKTAKLELATLQEDMTLIKNEITSPVDGVITEMTADENYKVNTETTLFKVSDSKNMKVEVSLSDTQVKDIEVGQRVEITSDALPKGEKVEGYVSQISGVAKKSENLDESNTTVTIKMNDTKNLRPGTTISATIFYKERKNIIKIPYSAVINENGKYFVFIVGKDKKITKREVKVGISDETYYEVTSGLSLGDNIISIVDETLKDGQKIKIADPKKPKKDNKKIIKQQNVESVPAGDAARSWTYVKLCKKI</sequence>
<dbReference type="PANTHER" id="PTHR30469">
    <property type="entry name" value="MULTIDRUG RESISTANCE PROTEIN MDTA"/>
    <property type="match status" value="1"/>
</dbReference>
<evidence type="ECO:0000256" key="1">
    <source>
        <dbReference type="ARBA" id="ARBA00009477"/>
    </source>
</evidence>
<dbReference type="RefSeq" id="WP_369711853.1">
    <property type="nucleotide sequence ID" value="NZ_CP165644.1"/>
</dbReference>
<dbReference type="Gene3D" id="2.40.50.100">
    <property type="match status" value="1"/>
</dbReference>
<feature type="coiled-coil region" evidence="2">
    <location>
        <begin position="188"/>
        <end position="215"/>
    </location>
</feature>
<protein>
    <submittedName>
        <fullName evidence="5">Efflux RND transporter periplasmic adaptor subunit</fullName>
    </submittedName>
</protein>
<dbReference type="Gene3D" id="2.40.420.20">
    <property type="match status" value="1"/>
</dbReference>
<dbReference type="EMBL" id="CP165644">
    <property type="protein sequence ID" value="XDU67720.1"/>
    <property type="molecule type" value="Genomic_DNA"/>
</dbReference>
<dbReference type="GO" id="GO:0015562">
    <property type="term" value="F:efflux transmembrane transporter activity"/>
    <property type="evidence" value="ECO:0007669"/>
    <property type="project" value="TreeGrafter"/>
</dbReference>
<organism evidence="5">
    <name type="scientific">Leptotrichia rugosa</name>
    <dbReference type="NCBI Taxonomy" id="3239302"/>
    <lineage>
        <taxon>Bacteria</taxon>
        <taxon>Fusobacteriati</taxon>
        <taxon>Fusobacteriota</taxon>
        <taxon>Fusobacteriia</taxon>
        <taxon>Fusobacteriales</taxon>
        <taxon>Leptotrichiaceae</taxon>
        <taxon>Leptotrichia</taxon>
    </lineage>
</organism>
<evidence type="ECO:0000259" key="3">
    <source>
        <dbReference type="Pfam" id="PF25989"/>
    </source>
</evidence>
<dbReference type="NCBIfam" id="TIGR01730">
    <property type="entry name" value="RND_mfp"/>
    <property type="match status" value="1"/>
</dbReference>
<feature type="domain" description="YknX-like C-terminal permuted SH3-like" evidence="3">
    <location>
        <begin position="336"/>
        <end position="404"/>
    </location>
</feature>
<dbReference type="Pfam" id="PF25989">
    <property type="entry name" value="YknX_C"/>
    <property type="match status" value="1"/>
</dbReference>
<dbReference type="Pfam" id="PF25990">
    <property type="entry name" value="Beta-barrel_YknX"/>
    <property type="match status" value="1"/>
</dbReference>
<gene>
    <name evidence="5" type="ORF">AB8B22_04705</name>
</gene>
<dbReference type="InterPro" id="IPR006143">
    <property type="entry name" value="RND_pump_MFP"/>
</dbReference>
<comment type="similarity">
    <text evidence="1">Belongs to the membrane fusion protein (MFP) (TC 8.A.1) family.</text>
</comment>
<feature type="coiled-coil region" evidence="2">
    <location>
        <begin position="100"/>
        <end position="134"/>
    </location>
</feature>
<keyword evidence="2" id="KW-0175">Coiled coil</keyword>
<dbReference type="KEGG" id="lrug:AB8B22_04705"/>
<proteinExistence type="inferred from homology"/>
<dbReference type="Gene3D" id="2.40.30.170">
    <property type="match status" value="1"/>
</dbReference>
<dbReference type="GO" id="GO:1990281">
    <property type="term" value="C:efflux pump complex"/>
    <property type="evidence" value="ECO:0007669"/>
    <property type="project" value="TreeGrafter"/>
</dbReference>